<dbReference type="EC" id="3.2.1.20" evidence="5"/>
<dbReference type="InterPro" id="IPR013780">
    <property type="entry name" value="Glyco_hydro_b"/>
</dbReference>
<evidence type="ECO:0000313" key="6">
    <source>
        <dbReference type="Proteomes" id="UP000286100"/>
    </source>
</evidence>
<dbReference type="InterPro" id="IPR052990">
    <property type="entry name" value="Sulfoquinovosidase_GH31"/>
</dbReference>
<evidence type="ECO:0000256" key="2">
    <source>
        <dbReference type="RuleBase" id="RU361185"/>
    </source>
</evidence>
<dbReference type="NCBIfam" id="NF007746">
    <property type="entry name" value="PRK10426.1"/>
    <property type="match status" value="1"/>
</dbReference>
<dbReference type="GO" id="GO:0005975">
    <property type="term" value="P:carbohydrate metabolic process"/>
    <property type="evidence" value="ECO:0007669"/>
    <property type="project" value="InterPro"/>
</dbReference>
<organism evidence="5 6">
    <name type="scientific">Sphingomonas cavernae</name>
    <dbReference type="NCBI Taxonomy" id="2320861"/>
    <lineage>
        <taxon>Bacteria</taxon>
        <taxon>Pseudomonadati</taxon>
        <taxon>Pseudomonadota</taxon>
        <taxon>Alphaproteobacteria</taxon>
        <taxon>Sphingomonadales</taxon>
        <taxon>Sphingomonadaceae</taxon>
        <taxon>Sphingomonas</taxon>
    </lineage>
</organism>
<dbReference type="SUPFAM" id="SSF74650">
    <property type="entry name" value="Galactose mutarotase-like"/>
    <property type="match status" value="1"/>
</dbReference>
<dbReference type="RefSeq" id="WP_119761911.1">
    <property type="nucleotide sequence ID" value="NZ_QYUM01000003.1"/>
</dbReference>
<dbReference type="CDD" id="cd14752">
    <property type="entry name" value="GH31_N"/>
    <property type="match status" value="1"/>
</dbReference>
<dbReference type="GO" id="GO:0004558">
    <property type="term" value="F:alpha-1,4-glucosidase activity"/>
    <property type="evidence" value="ECO:0007669"/>
    <property type="project" value="UniProtKB-EC"/>
</dbReference>
<comment type="caution">
    <text evidence="5">The sequence shown here is derived from an EMBL/GenBank/DDBJ whole genome shotgun (WGS) entry which is preliminary data.</text>
</comment>
<reference evidence="5 6" key="1">
    <citation type="submission" date="2018-09" db="EMBL/GenBank/DDBJ databases">
        <authorList>
            <person name="Zhu H."/>
        </authorList>
    </citation>
    <scope>NUCLEOTIDE SEQUENCE [LARGE SCALE GENOMIC DNA]</scope>
    <source>
        <strain evidence="5 6">K2R01-6</strain>
    </source>
</reference>
<comment type="similarity">
    <text evidence="1 2">Belongs to the glycosyl hydrolase 31 family.</text>
</comment>
<dbReference type="PANTHER" id="PTHR46959:SF2">
    <property type="entry name" value="SULFOQUINOVOSIDASE"/>
    <property type="match status" value="1"/>
</dbReference>
<keyword evidence="6" id="KW-1185">Reference proteome</keyword>
<dbReference type="InterPro" id="IPR000322">
    <property type="entry name" value="Glyco_hydro_31_TIM"/>
</dbReference>
<feature type="domain" description="Glycoside hydrolase family 31 TIM barrel" evidence="3">
    <location>
        <begin position="233"/>
        <end position="558"/>
    </location>
</feature>
<dbReference type="Pfam" id="PF01055">
    <property type="entry name" value="Glyco_hydro_31_2nd"/>
    <property type="match status" value="1"/>
</dbReference>
<dbReference type="PANTHER" id="PTHR46959">
    <property type="entry name" value="SULFOQUINOVOSIDASE"/>
    <property type="match status" value="1"/>
</dbReference>
<name>A0A418WKL1_9SPHN</name>
<accession>A0A418WKL1</accession>
<keyword evidence="2 5" id="KW-0378">Hydrolase</keyword>
<proteinExistence type="inferred from homology"/>
<dbReference type="CDD" id="cd06594">
    <property type="entry name" value="GH31_glucosidase_YihQ"/>
    <property type="match status" value="1"/>
</dbReference>
<dbReference type="EMBL" id="QYUM01000003">
    <property type="protein sequence ID" value="RJF90587.1"/>
    <property type="molecule type" value="Genomic_DNA"/>
</dbReference>
<evidence type="ECO:0000259" key="4">
    <source>
        <dbReference type="Pfam" id="PF21365"/>
    </source>
</evidence>
<evidence type="ECO:0000256" key="1">
    <source>
        <dbReference type="ARBA" id="ARBA00007806"/>
    </source>
</evidence>
<keyword evidence="2 5" id="KW-0326">Glycosidase</keyword>
<dbReference type="InterPro" id="IPR048395">
    <property type="entry name" value="Glyco_hydro_31_C"/>
</dbReference>
<protein>
    <submittedName>
        <fullName evidence="5">Alpha-glucosidase</fullName>
        <ecNumber evidence="5">3.2.1.20</ecNumber>
    </submittedName>
</protein>
<sequence>MELRIFDAEDGFDLLLQGRVVLRHRADCPAVVIARGQPTIIMYRGNFSIDDQPSDAISPTEWRLVDSRIELCDAGQVAAIVRFEGSALEIKAVCEGYDRIITSFHAEPGEAIWGGGEQMSYLMLTGRRFPIWTSEPGVGRDKTTELTRIMDAEGMAGGDYWNSNYPQPTFLTSRWLAVHLDSASYSVLDFTDPAAHRVEAWARVARFEIFAADAPAGLVCDLSRRFGRQPALPDWAIGGAIVGLKAGATSFDRLERFLSAGAAVSAIWCEDWAGVRETSFGRRLFWDWACGARSDERYPGLRDRIAELAARDIRFLGYANPYLAVDGALFAEAREGGHFCLRQDNDDVYLVDFGEFDCGVVDFTRPETRNWFAERILGREMLDIGIAGWMADFGEYLPTDVRLSDGSDPMEAHNRWPVLWAEVNAQAVASRGKTGDALFFMRAGFSGVQAHCPLLWAGDQCVDFTRHDGIGTVITAALSAGLVGNAYSHSDCGGYTSLHGHVRSEELLQRWCELAAFAPVMRSHEGNRPDDNLQYDSTTDLLSCFARWSRVHAHLAPYARHLCDEARASGLPAQRPLFLHYPGEADLFTVQDQFLYGADLLVAPVIEQGASARTVILPGEEAWRNCWTGEDYEPGVHLVPAPIGAPPVFYRPCSVFASLFAGMAEVLGQ</sequence>
<evidence type="ECO:0000313" key="5">
    <source>
        <dbReference type="EMBL" id="RJF90587.1"/>
    </source>
</evidence>
<gene>
    <name evidence="5" type="ORF">D3876_10195</name>
</gene>
<feature type="domain" description="Glycosyl hydrolase family 31 C-terminal" evidence="4">
    <location>
        <begin position="570"/>
        <end position="654"/>
    </location>
</feature>
<dbReference type="Pfam" id="PF21365">
    <property type="entry name" value="Glyco_hydro_31_3rd"/>
    <property type="match status" value="1"/>
</dbReference>
<dbReference type="SUPFAM" id="SSF51011">
    <property type="entry name" value="Glycosyl hydrolase domain"/>
    <property type="match status" value="1"/>
</dbReference>
<dbReference type="OrthoDB" id="176168at2"/>
<evidence type="ECO:0000259" key="3">
    <source>
        <dbReference type="Pfam" id="PF01055"/>
    </source>
</evidence>
<dbReference type="InterPro" id="IPR017853">
    <property type="entry name" value="GH"/>
</dbReference>
<dbReference type="Proteomes" id="UP000286100">
    <property type="component" value="Unassembled WGS sequence"/>
</dbReference>
<dbReference type="Gene3D" id="2.60.40.1180">
    <property type="entry name" value="Golgi alpha-mannosidase II"/>
    <property type="match status" value="1"/>
</dbReference>
<dbReference type="Gene3D" id="2.60.40.1760">
    <property type="entry name" value="glycosyl hydrolase (family 31)"/>
    <property type="match status" value="1"/>
</dbReference>
<dbReference type="Gene3D" id="3.20.20.80">
    <property type="entry name" value="Glycosidases"/>
    <property type="match status" value="1"/>
</dbReference>
<dbReference type="InterPro" id="IPR011013">
    <property type="entry name" value="Gal_mutarotase_sf_dom"/>
</dbReference>
<dbReference type="AlphaFoldDB" id="A0A418WKL1"/>
<dbReference type="InterPro" id="IPR044112">
    <property type="entry name" value="YihQ_TIM-like"/>
</dbReference>
<dbReference type="GO" id="GO:0030246">
    <property type="term" value="F:carbohydrate binding"/>
    <property type="evidence" value="ECO:0007669"/>
    <property type="project" value="InterPro"/>
</dbReference>
<dbReference type="SUPFAM" id="SSF51445">
    <property type="entry name" value="(Trans)glycosidases"/>
    <property type="match status" value="1"/>
</dbReference>